<dbReference type="EMBL" id="JARQBJ010000001">
    <property type="protein sequence ID" value="MDT2808915.1"/>
    <property type="molecule type" value="Genomic_DNA"/>
</dbReference>
<comment type="similarity">
    <text evidence="1">Belongs to the CRISPR-associated Csm3 family.</text>
</comment>
<feature type="domain" description="CRISPR type III-associated protein" evidence="9">
    <location>
        <begin position="10"/>
        <end position="190"/>
    </location>
</feature>
<keyword evidence="5" id="KW-0378">Hydrolase</keyword>
<dbReference type="GO" id="GO:0016787">
    <property type="term" value="F:hydrolase activity"/>
    <property type="evidence" value="ECO:0007669"/>
    <property type="project" value="UniProtKB-KW"/>
</dbReference>
<evidence type="ECO:0000256" key="6">
    <source>
        <dbReference type="ARBA" id="ARBA00022884"/>
    </source>
</evidence>
<dbReference type="GO" id="GO:0003723">
    <property type="term" value="F:RNA binding"/>
    <property type="evidence" value="ECO:0007669"/>
    <property type="project" value="UniProtKB-KW"/>
</dbReference>
<evidence type="ECO:0000256" key="7">
    <source>
        <dbReference type="ARBA" id="ARBA00023118"/>
    </source>
</evidence>
<evidence type="ECO:0000256" key="4">
    <source>
        <dbReference type="ARBA" id="ARBA00022759"/>
    </source>
</evidence>
<evidence type="ECO:0000256" key="2">
    <source>
        <dbReference type="ARBA" id="ARBA00022150"/>
    </source>
</evidence>
<evidence type="ECO:0000256" key="3">
    <source>
        <dbReference type="ARBA" id="ARBA00022722"/>
    </source>
</evidence>
<dbReference type="AlphaFoldDB" id="A0AAW8TYU6"/>
<dbReference type="InterPro" id="IPR013412">
    <property type="entry name" value="CRISPR-assoc_RAMP_Csm3"/>
</dbReference>
<dbReference type="GO" id="GO:0004519">
    <property type="term" value="F:endonuclease activity"/>
    <property type="evidence" value="ECO:0007669"/>
    <property type="project" value="UniProtKB-KW"/>
</dbReference>
<protein>
    <recommendedName>
        <fullName evidence="2">CRISPR system Cms endoribonuclease Csm3</fullName>
    </recommendedName>
    <alternativeName>
        <fullName evidence="8">CRISPR type III A-associated RAMP protein Csm3</fullName>
    </alternativeName>
</protein>
<dbReference type="InterPro" id="IPR052216">
    <property type="entry name" value="CRISPR_Csm3_endoribonuclease"/>
</dbReference>
<dbReference type="Proteomes" id="UP001256711">
    <property type="component" value="Unassembled WGS sequence"/>
</dbReference>
<keyword evidence="6" id="KW-0694">RNA-binding</keyword>
<evidence type="ECO:0000256" key="5">
    <source>
        <dbReference type="ARBA" id="ARBA00022801"/>
    </source>
</evidence>
<dbReference type="GO" id="GO:0051607">
    <property type="term" value="P:defense response to virus"/>
    <property type="evidence" value="ECO:0007669"/>
    <property type="project" value="UniProtKB-KW"/>
</dbReference>
<dbReference type="PANTHER" id="PTHR35579">
    <property type="entry name" value="CRISPR SYSTEM CMS ENDORIBONUCLEASE CSM3"/>
    <property type="match status" value="1"/>
</dbReference>
<dbReference type="PANTHER" id="PTHR35579:SF3">
    <property type="entry name" value="CRISPR SYSTEM CMS ENDORIBONUCLEASE CSM3"/>
    <property type="match status" value="1"/>
</dbReference>
<reference evidence="10" key="1">
    <citation type="submission" date="2023-03" db="EMBL/GenBank/DDBJ databases">
        <authorList>
            <person name="Shen W."/>
            <person name="Cai J."/>
        </authorList>
    </citation>
    <scope>NUCLEOTIDE SEQUENCE</scope>
    <source>
        <strain evidence="10">B226-2</strain>
    </source>
</reference>
<keyword evidence="4" id="KW-0255">Endonuclease</keyword>
<evidence type="ECO:0000313" key="11">
    <source>
        <dbReference type="Proteomes" id="UP001256711"/>
    </source>
</evidence>
<keyword evidence="7" id="KW-0051">Antiviral defense</keyword>
<keyword evidence="3" id="KW-0540">Nuclease</keyword>
<organism evidence="10 11">
    <name type="scientific">Enterococcus asini</name>
    <dbReference type="NCBI Taxonomy" id="57732"/>
    <lineage>
        <taxon>Bacteria</taxon>
        <taxon>Bacillati</taxon>
        <taxon>Bacillota</taxon>
        <taxon>Bacilli</taxon>
        <taxon>Lactobacillales</taxon>
        <taxon>Enterococcaceae</taxon>
        <taxon>Enterococcus</taxon>
    </lineage>
</organism>
<evidence type="ECO:0000256" key="1">
    <source>
        <dbReference type="ARBA" id="ARBA00006342"/>
    </source>
</evidence>
<evidence type="ECO:0000256" key="8">
    <source>
        <dbReference type="ARBA" id="ARBA00033183"/>
    </source>
</evidence>
<evidence type="ECO:0000313" key="10">
    <source>
        <dbReference type="EMBL" id="MDT2808915.1"/>
    </source>
</evidence>
<dbReference type="InterPro" id="IPR005537">
    <property type="entry name" value="RAMP_III_fam"/>
</dbReference>
<dbReference type="RefSeq" id="WP_311834782.1">
    <property type="nucleotide sequence ID" value="NZ_JARQBJ010000001.1"/>
</dbReference>
<dbReference type="NCBIfam" id="TIGR02582">
    <property type="entry name" value="cas7_TM1809"/>
    <property type="match status" value="1"/>
</dbReference>
<proteinExistence type="inferred from homology"/>
<accession>A0AAW8TYU6</accession>
<evidence type="ECO:0000259" key="9">
    <source>
        <dbReference type="Pfam" id="PF03787"/>
    </source>
</evidence>
<sequence>MYSKILITGKIEVITGLHIGGGGETSMIGAIDSPVVRDPRTKMPIIPGSSLKGKMRSLLAKHFNPSRTVHNADVPEVLRLFGSSEKGNIQQARLQISDAFFEAESAEEFKNQGLAVTETKFENTINRLTAVANPRQIERVTRGAKFDLHIIYNVDNEADVVEDFANIKKAIQLLENDYLGGGGTRGNGRIAFEVDEVKTVVGDFDPSGLAVK</sequence>
<comment type="caution">
    <text evidence="10">The sequence shown here is derived from an EMBL/GenBank/DDBJ whole genome shotgun (WGS) entry which is preliminary data.</text>
</comment>
<name>A0AAW8TYU6_9ENTE</name>
<gene>
    <name evidence="10" type="primary">csm3</name>
    <name evidence="10" type="ORF">P7H43_00170</name>
</gene>
<dbReference type="Pfam" id="PF03787">
    <property type="entry name" value="RAMPs"/>
    <property type="match status" value="1"/>
</dbReference>